<dbReference type="SMART" id="SM00886">
    <property type="entry name" value="Dabb"/>
    <property type="match status" value="1"/>
</dbReference>
<dbReference type="RefSeq" id="WP_124962426.1">
    <property type="nucleotide sequence ID" value="NZ_BHVV01000006.1"/>
</dbReference>
<dbReference type="Pfam" id="PF07876">
    <property type="entry name" value="Dabb"/>
    <property type="match status" value="1"/>
</dbReference>
<accession>A0A497XEH9</accession>
<gene>
    <name evidence="2" type="ORF">DFR35_1216</name>
</gene>
<evidence type="ECO:0000259" key="1">
    <source>
        <dbReference type="PROSITE" id="PS51502"/>
    </source>
</evidence>
<dbReference type="EMBL" id="RCCI01000005">
    <property type="protein sequence ID" value="RLJ64577.1"/>
    <property type="molecule type" value="Genomic_DNA"/>
</dbReference>
<evidence type="ECO:0000313" key="3">
    <source>
        <dbReference type="Proteomes" id="UP000268908"/>
    </source>
</evidence>
<dbReference type="Proteomes" id="UP000268908">
    <property type="component" value="Unassembled WGS sequence"/>
</dbReference>
<dbReference type="Gene3D" id="3.30.70.100">
    <property type="match status" value="1"/>
</dbReference>
<dbReference type="InterPro" id="IPR013097">
    <property type="entry name" value="Dabb"/>
</dbReference>
<dbReference type="PANTHER" id="PTHR37832:SF1">
    <property type="entry name" value="STRESS-RESPONSE A_B BARREL DOMAIN-CONTAINING PROTEIN"/>
    <property type="match status" value="1"/>
</dbReference>
<feature type="domain" description="Stress-response A/B barrel" evidence="1">
    <location>
        <begin position="2"/>
        <end position="95"/>
    </location>
</feature>
<name>A0A497XEH9_9PROT</name>
<dbReference type="SUPFAM" id="SSF54909">
    <property type="entry name" value="Dimeric alpha+beta barrel"/>
    <property type="match status" value="1"/>
</dbReference>
<dbReference type="PANTHER" id="PTHR37832">
    <property type="entry name" value="BLL2683 PROTEIN"/>
    <property type="match status" value="1"/>
</dbReference>
<dbReference type="PROSITE" id="PS51502">
    <property type="entry name" value="S_R_A_B_BARREL"/>
    <property type="match status" value="1"/>
</dbReference>
<protein>
    <submittedName>
        <fullName evidence="2">Stress responsive alpha/beta barrel protein</fullName>
    </submittedName>
</protein>
<reference evidence="2 3" key="1">
    <citation type="submission" date="2018-10" db="EMBL/GenBank/DDBJ databases">
        <title>Genomic Encyclopedia of Type Strains, Phase IV (KMG-IV): sequencing the most valuable type-strain genomes for metagenomic binning, comparative biology and taxonomic classification.</title>
        <authorList>
            <person name="Goeker M."/>
        </authorList>
    </citation>
    <scope>NUCLEOTIDE SEQUENCE [LARGE SCALE GENOMIC DNA]</scope>
    <source>
        <strain evidence="2 3">DSM 26916</strain>
    </source>
</reference>
<sequence length="97" mass="10731">MIAHLVLFKLKPGVARDDARVAAAAAAMSDLPRKIPAIKAWHHGFNLTADEAAWDYGLHSAFAGEAELHGYFEHPAHLPVLERWNEIATLAFTDFKL</sequence>
<evidence type="ECO:0000313" key="2">
    <source>
        <dbReference type="EMBL" id="RLJ64577.1"/>
    </source>
</evidence>
<dbReference type="AlphaFoldDB" id="A0A497XEH9"/>
<dbReference type="InterPro" id="IPR011008">
    <property type="entry name" value="Dimeric_a/b-barrel"/>
</dbReference>
<dbReference type="OrthoDB" id="9808130at2"/>
<comment type="caution">
    <text evidence="2">The sequence shown here is derived from an EMBL/GenBank/DDBJ whole genome shotgun (WGS) entry which is preliminary data.</text>
</comment>
<organism evidence="2 3">
    <name type="scientific">Sulfurisoma sediminicola</name>
    <dbReference type="NCBI Taxonomy" id="1381557"/>
    <lineage>
        <taxon>Bacteria</taxon>
        <taxon>Pseudomonadati</taxon>
        <taxon>Pseudomonadota</taxon>
        <taxon>Betaproteobacteria</taxon>
        <taxon>Nitrosomonadales</taxon>
        <taxon>Sterolibacteriaceae</taxon>
        <taxon>Sulfurisoma</taxon>
    </lineage>
</organism>
<keyword evidence="3" id="KW-1185">Reference proteome</keyword>
<proteinExistence type="predicted"/>